<dbReference type="GO" id="GO:0015144">
    <property type="term" value="F:carbohydrate transmembrane transporter activity"/>
    <property type="evidence" value="ECO:0007669"/>
    <property type="project" value="TreeGrafter"/>
</dbReference>
<keyword evidence="3" id="KW-0813">Transport</keyword>
<keyword evidence="9" id="KW-0998">Cell outer membrane</keyword>
<evidence type="ECO:0000256" key="7">
    <source>
        <dbReference type="ARBA" id="ARBA00023114"/>
    </source>
</evidence>
<feature type="chain" id="PRO_5019216951" evidence="12">
    <location>
        <begin position="24"/>
        <end position="537"/>
    </location>
</feature>
<feature type="region of interest" description="Disordered" evidence="11">
    <location>
        <begin position="90"/>
        <end position="109"/>
    </location>
</feature>
<dbReference type="Gene3D" id="2.40.170.10">
    <property type="entry name" value="Porin, LamB type"/>
    <property type="match status" value="1"/>
</dbReference>
<dbReference type="GO" id="GO:0006811">
    <property type="term" value="P:monoatomic ion transport"/>
    <property type="evidence" value="ECO:0007669"/>
    <property type="project" value="UniProtKB-KW"/>
</dbReference>
<dbReference type="InterPro" id="IPR036998">
    <property type="entry name" value="Porin_LamB_sf"/>
</dbReference>
<evidence type="ECO:0000256" key="3">
    <source>
        <dbReference type="ARBA" id="ARBA00022448"/>
    </source>
</evidence>
<comment type="subcellular location">
    <subcellularLocation>
        <location evidence="1">Cell outer membrane</location>
        <topology evidence="1">Multi-pass membrane protein</topology>
    </subcellularLocation>
</comment>
<protein>
    <submittedName>
        <fullName evidence="13">Porin</fullName>
    </submittedName>
</protein>
<evidence type="ECO:0000256" key="11">
    <source>
        <dbReference type="SAM" id="MobiDB-lite"/>
    </source>
</evidence>
<keyword evidence="6" id="KW-0406">Ion transport</keyword>
<feature type="coiled-coil region" evidence="10">
    <location>
        <begin position="26"/>
        <end position="67"/>
    </location>
</feature>
<comment type="caution">
    <text evidence="13">The sequence shown here is derived from an EMBL/GenBank/DDBJ whole genome shotgun (WGS) entry which is preliminary data.</text>
</comment>
<proteinExistence type="inferred from homology"/>
<keyword evidence="8" id="KW-0472">Membrane</keyword>
<accession>A0A423H0Z5</accession>
<evidence type="ECO:0000313" key="14">
    <source>
        <dbReference type="Proteomes" id="UP000284684"/>
    </source>
</evidence>
<dbReference type="GO" id="GO:0015774">
    <property type="term" value="P:polysaccharide transport"/>
    <property type="evidence" value="ECO:0007669"/>
    <property type="project" value="TreeGrafter"/>
</dbReference>
<keyword evidence="10" id="KW-0175">Coiled coil</keyword>
<keyword evidence="12" id="KW-0732">Signal</keyword>
<dbReference type="EMBL" id="MOBI01000002">
    <property type="protein sequence ID" value="RON05399.1"/>
    <property type="molecule type" value="Genomic_DNA"/>
</dbReference>
<evidence type="ECO:0000256" key="4">
    <source>
        <dbReference type="ARBA" id="ARBA00022452"/>
    </source>
</evidence>
<dbReference type="InterPro" id="IPR050286">
    <property type="entry name" value="G_neg_Bact_CarbUptk_Porin"/>
</dbReference>
<dbReference type="InterPro" id="IPR003192">
    <property type="entry name" value="Porin_LamB"/>
</dbReference>
<dbReference type="GO" id="GO:0009279">
    <property type="term" value="C:cell outer membrane"/>
    <property type="evidence" value="ECO:0007669"/>
    <property type="project" value="UniProtKB-SubCell"/>
</dbReference>
<dbReference type="GO" id="GO:0046930">
    <property type="term" value="C:pore complex"/>
    <property type="evidence" value="ECO:0007669"/>
    <property type="project" value="UniProtKB-KW"/>
</dbReference>
<evidence type="ECO:0000256" key="5">
    <source>
        <dbReference type="ARBA" id="ARBA00022692"/>
    </source>
</evidence>
<sequence length="537" mass="59323">MSAVVCRPLAGFSLLFLSTQLLAAPVQSIEERLARLEARTSVAEARALLAEADAARLRKEVEQLNRQIAIPPPATTQASLNERVARIEANQQALETPPPTTASSASSTERLSDGFTFGGYARSGIVTNGSGAGHGGPYVTPAGSVGGAVGRLGNEVDTYVEAKFSKESQAGNGTHSKYTLMLADGLETPNDWTAAESSLNVRQVYAELDHLASFRDNPLLRDATLWAGKRFDRDNFDVHWLDRGIVFLAGTGGGIYDVRLTDDWRINASLMSRSYGDFGTEENKDIRSYVATLNQFFDEGRWQIMLNGISSRQNNASLNEKSQQPFATDTRVNKAGFSPADSGSHGMLAYHQPDFFGREGYFKAALLYGKGLGAEVNSIGADGDLLDEAQTVRLALYGHTRLNQDWSIAPAVIAERSKDRYVPGDDYRYVTLNMRLANELSSNFEMQYELSWQRMDLNALGYKDRQAANGDYWKFTLAPTFKAQTGDFFTRPELRLFATYMNWSKDLDNFSATDDFGQKGFKSGGVWQFGVQMETWF</sequence>
<keyword evidence="4" id="KW-1134">Transmembrane beta strand</keyword>
<keyword evidence="5" id="KW-0812">Transmembrane</keyword>
<comment type="similarity">
    <text evidence="2">Belongs to the porin LamB (TC 1.B.3) family.</text>
</comment>
<evidence type="ECO:0000256" key="8">
    <source>
        <dbReference type="ARBA" id="ARBA00023136"/>
    </source>
</evidence>
<feature type="signal peptide" evidence="12">
    <location>
        <begin position="1"/>
        <end position="23"/>
    </location>
</feature>
<dbReference type="PANTHER" id="PTHR38762:SF1">
    <property type="entry name" value="CRYPTIC OUTER MEMBRANE PORIN BGLH-RELATED"/>
    <property type="match status" value="1"/>
</dbReference>
<gene>
    <name evidence="13" type="ORF">BK658_01285</name>
</gene>
<organism evidence="13 14">
    <name type="scientific">Pseudomonas brassicacearum</name>
    <dbReference type="NCBI Taxonomy" id="930166"/>
    <lineage>
        <taxon>Bacteria</taxon>
        <taxon>Pseudomonadati</taxon>
        <taxon>Pseudomonadota</taxon>
        <taxon>Gammaproteobacteria</taxon>
        <taxon>Pseudomonadales</taxon>
        <taxon>Pseudomonadaceae</taxon>
        <taxon>Pseudomonas</taxon>
    </lineage>
</organism>
<name>A0A423H0Z5_9PSED</name>
<evidence type="ECO:0000256" key="2">
    <source>
        <dbReference type="ARBA" id="ARBA00007055"/>
    </source>
</evidence>
<dbReference type="GO" id="GO:0015288">
    <property type="term" value="F:porin activity"/>
    <property type="evidence" value="ECO:0007669"/>
    <property type="project" value="UniProtKB-KW"/>
</dbReference>
<evidence type="ECO:0000256" key="9">
    <source>
        <dbReference type="ARBA" id="ARBA00023237"/>
    </source>
</evidence>
<dbReference type="Proteomes" id="UP000284684">
    <property type="component" value="Unassembled WGS sequence"/>
</dbReference>
<dbReference type="CDD" id="cd01346">
    <property type="entry name" value="Maltoporin-like"/>
    <property type="match status" value="1"/>
</dbReference>
<evidence type="ECO:0000256" key="6">
    <source>
        <dbReference type="ARBA" id="ARBA00023065"/>
    </source>
</evidence>
<dbReference type="SUPFAM" id="SSF56935">
    <property type="entry name" value="Porins"/>
    <property type="match status" value="1"/>
</dbReference>
<evidence type="ECO:0000256" key="1">
    <source>
        <dbReference type="ARBA" id="ARBA00004571"/>
    </source>
</evidence>
<dbReference type="RefSeq" id="WP_123580461.1">
    <property type="nucleotide sequence ID" value="NZ_MOBI01000002.1"/>
</dbReference>
<dbReference type="PANTHER" id="PTHR38762">
    <property type="entry name" value="CRYPTIC OUTER MEMBRANE PORIN BGLH-RELATED"/>
    <property type="match status" value="1"/>
</dbReference>
<evidence type="ECO:0000313" key="13">
    <source>
        <dbReference type="EMBL" id="RON05399.1"/>
    </source>
</evidence>
<reference evidence="13 14" key="1">
    <citation type="submission" date="2016-10" db="EMBL/GenBank/DDBJ databases">
        <title>Comparative genome analysis of multiple Pseudomonas spp. focuses on biocontrol and plant growth promoting traits.</title>
        <authorList>
            <person name="Tao X.-Y."/>
            <person name="Taylor C.G."/>
        </authorList>
    </citation>
    <scope>NUCLEOTIDE SEQUENCE [LARGE SCALE GENOMIC DNA]</scope>
    <source>
        <strain evidence="13 14">37D10</strain>
    </source>
</reference>
<keyword evidence="7" id="KW-0626">Porin</keyword>
<dbReference type="Pfam" id="PF02264">
    <property type="entry name" value="LamB"/>
    <property type="match status" value="1"/>
</dbReference>
<evidence type="ECO:0000256" key="12">
    <source>
        <dbReference type="SAM" id="SignalP"/>
    </source>
</evidence>
<evidence type="ECO:0000256" key="10">
    <source>
        <dbReference type="SAM" id="Coils"/>
    </source>
</evidence>
<dbReference type="AlphaFoldDB" id="A0A423H0Z5"/>